<dbReference type="OMA" id="TTADNDM"/>
<keyword evidence="5" id="KW-0233">DNA recombination</keyword>
<gene>
    <name evidence="9" type="ORF">BVC80_235g18</name>
</gene>
<dbReference type="InterPro" id="IPR003593">
    <property type="entry name" value="AAA+_ATPase"/>
</dbReference>
<dbReference type="InParanoid" id="A0A200RB18"/>
<evidence type="ECO:0000256" key="1">
    <source>
        <dbReference type="ARBA" id="ARBA00009391"/>
    </source>
</evidence>
<dbReference type="PROSITE" id="PS50162">
    <property type="entry name" value="RECA_2"/>
    <property type="match status" value="2"/>
</dbReference>
<keyword evidence="4" id="KW-0238">DNA-binding</keyword>
<evidence type="ECO:0000313" key="10">
    <source>
        <dbReference type="Proteomes" id="UP000195402"/>
    </source>
</evidence>
<dbReference type="GO" id="GO:0005524">
    <property type="term" value="F:ATP binding"/>
    <property type="evidence" value="ECO:0007669"/>
    <property type="project" value="UniProtKB-KW"/>
</dbReference>
<protein>
    <submittedName>
        <fullName evidence="9">AAA+ ATPase domain</fullName>
    </submittedName>
</protein>
<organism evidence="9 10">
    <name type="scientific">Macleaya cordata</name>
    <name type="common">Five-seeded plume-poppy</name>
    <name type="synonym">Bocconia cordata</name>
    <dbReference type="NCBI Taxonomy" id="56857"/>
    <lineage>
        <taxon>Eukaryota</taxon>
        <taxon>Viridiplantae</taxon>
        <taxon>Streptophyta</taxon>
        <taxon>Embryophyta</taxon>
        <taxon>Tracheophyta</taxon>
        <taxon>Spermatophyta</taxon>
        <taxon>Magnoliopsida</taxon>
        <taxon>Ranunculales</taxon>
        <taxon>Papaveraceae</taxon>
        <taxon>Papaveroideae</taxon>
        <taxon>Macleaya</taxon>
    </lineage>
</organism>
<proteinExistence type="inferred from homology"/>
<dbReference type="InterPro" id="IPR020588">
    <property type="entry name" value="RecA_ATP-bd"/>
</dbReference>
<dbReference type="OrthoDB" id="5957327at2759"/>
<keyword evidence="10" id="KW-1185">Reference proteome</keyword>
<dbReference type="CDD" id="cd00983">
    <property type="entry name" value="RecA"/>
    <property type="match status" value="1"/>
</dbReference>
<dbReference type="STRING" id="56857.A0A200RB18"/>
<dbReference type="InterPro" id="IPR049428">
    <property type="entry name" value="RecA-like_N"/>
</dbReference>
<dbReference type="InterPro" id="IPR013765">
    <property type="entry name" value="DNA_recomb/repair_RecA"/>
</dbReference>
<reference evidence="9 10" key="1">
    <citation type="journal article" date="2017" name="Mol. Plant">
        <title>The Genome of Medicinal Plant Macleaya cordata Provides New Insights into Benzylisoquinoline Alkaloids Metabolism.</title>
        <authorList>
            <person name="Liu X."/>
            <person name="Liu Y."/>
            <person name="Huang P."/>
            <person name="Ma Y."/>
            <person name="Qing Z."/>
            <person name="Tang Q."/>
            <person name="Cao H."/>
            <person name="Cheng P."/>
            <person name="Zheng Y."/>
            <person name="Yuan Z."/>
            <person name="Zhou Y."/>
            <person name="Liu J."/>
            <person name="Tang Z."/>
            <person name="Zhuo Y."/>
            <person name="Zhang Y."/>
            <person name="Yu L."/>
            <person name="Huang J."/>
            <person name="Yang P."/>
            <person name="Peng Q."/>
            <person name="Zhang J."/>
            <person name="Jiang W."/>
            <person name="Zhang Z."/>
            <person name="Lin K."/>
            <person name="Ro D.K."/>
            <person name="Chen X."/>
            <person name="Xiong X."/>
            <person name="Shang Y."/>
            <person name="Huang S."/>
            <person name="Zeng J."/>
        </authorList>
    </citation>
    <scope>NUCLEOTIDE SEQUENCE [LARGE SCALE GENOMIC DNA]</scope>
    <source>
        <strain evidence="10">cv. BLH2017</strain>
        <tissue evidence="9">Root</tissue>
    </source>
</reference>
<dbReference type="PROSITE" id="PS00321">
    <property type="entry name" value="RECA_1"/>
    <property type="match status" value="1"/>
</dbReference>
<dbReference type="Gene3D" id="3.40.50.300">
    <property type="entry name" value="P-loop containing nucleotide triphosphate hydrolases"/>
    <property type="match status" value="2"/>
</dbReference>
<dbReference type="GO" id="GO:0140664">
    <property type="term" value="F:ATP-dependent DNA damage sensor activity"/>
    <property type="evidence" value="ECO:0007669"/>
    <property type="project" value="InterPro"/>
</dbReference>
<comment type="caution">
    <text evidence="9">The sequence shown here is derived from an EMBL/GenBank/DDBJ whole genome shotgun (WGS) entry which is preliminary data.</text>
</comment>
<feature type="domain" description="RecA family profile 2" evidence="8">
    <location>
        <begin position="395"/>
        <end position="466"/>
    </location>
</feature>
<dbReference type="GO" id="GO:0006310">
    <property type="term" value="P:DNA recombination"/>
    <property type="evidence" value="ECO:0007669"/>
    <property type="project" value="UniProtKB-KW"/>
</dbReference>
<dbReference type="PROSITE" id="PS50163">
    <property type="entry name" value="RECA_3"/>
    <property type="match status" value="1"/>
</dbReference>
<dbReference type="FunCoup" id="A0A200RB18">
    <property type="interactions" value="1896"/>
</dbReference>
<dbReference type="GO" id="GO:0006281">
    <property type="term" value="P:DNA repair"/>
    <property type="evidence" value="ECO:0007669"/>
    <property type="project" value="InterPro"/>
</dbReference>
<evidence type="ECO:0000259" key="8">
    <source>
        <dbReference type="PROSITE" id="PS50163"/>
    </source>
</evidence>
<evidence type="ECO:0000256" key="5">
    <source>
        <dbReference type="ARBA" id="ARBA00023172"/>
    </source>
</evidence>
<keyword evidence="2 6" id="KW-0547">Nucleotide-binding</keyword>
<evidence type="ECO:0000259" key="7">
    <source>
        <dbReference type="PROSITE" id="PS50162"/>
    </source>
</evidence>
<dbReference type="InterPro" id="IPR020587">
    <property type="entry name" value="RecA_monomer-monomer_interface"/>
</dbReference>
<dbReference type="Proteomes" id="UP000195402">
    <property type="component" value="Unassembled WGS sequence"/>
</dbReference>
<accession>A0A200RB18</accession>
<dbReference type="PRINTS" id="PR00142">
    <property type="entry name" value="RECA"/>
</dbReference>
<dbReference type="GO" id="GO:0003697">
    <property type="term" value="F:single-stranded DNA binding"/>
    <property type="evidence" value="ECO:0007669"/>
    <property type="project" value="InterPro"/>
</dbReference>
<feature type="domain" description="RecA family profile 1" evidence="7">
    <location>
        <begin position="228"/>
        <end position="387"/>
    </location>
</feature>
<dbReference type="AlphaFoldDB" id="A0A200RB18"/>
<sequence>MMSEYEYDQPSDDGKVLEKDAALRLALSRLASEFSRESMLSLQRFFGSRHAPIISTGSLKLDLALGTGGLPKGRVVEIYGWEASGKTTLALHIIKEAQKRGGYCAYVDVENALDPSLAESIGVNTEDLLISHLESAESSLSVVDTLIKSGAIDVIVVDSVLRPVLQCSLGHGAAWETEMMSEYEYDQPSDDGKVLEKDAALRLALSRLASEFSRESMLSLQRFFGSRHAPIISTGSLKLDLALGTGGLPKGRVVEIYGWEASGKTTLALHIIKEAQKRGGYCAYVDVENALDPSLAESIGVNTEDLLISHLESAESSLSVVDTLIKSGAIDVIVVDSVAALVPQSELDSVIDGTRPKGQSRLMTQALRKIHSSLCQSQTLLIFINQVRSRPCEGFGNANEVTCGGNALKFYAAVRMRTMKTGLLRNEDEITGVSVSVQIVKNKLAPAMKKAELEIIFGKGITSEAEVLEMACTHGVISKMGDGYYIEGEVLKDEEEAEKYLAENHEVLEKVVSILRSQLFERT</sequence>
<dbReference type="PANTHER" id="PTHR45900">
    <property type="entry name" value="RECA"/>
    <property type="match status" value="1"/>
</dbReference>
<feature type="domain" description="RecA family profile 1" evidence="7">
    <location>
        <begin position="50"/>
        <end position="160"/>
    </location>
</feature>
<evidence type="ECO:0000256" key="4">
    <source>
        <dbReference type="ARBA" id="ARBA00023125"/>
    </source>
</evidence>
<evidence type="ECO:0000256" key="3">
    <source>
        <dbReference type="ARBA" id="ARBA00022840"/>
    </source>
</evidence>
<dbReference type="NCBIfam" id="TIGR02012">
    <property type="entry name" value="tigrfam_recA"/>
    <property type="match status" value="1"/>
</dbReference>
<dbReference type="SMART" id="SM00382">
    <property type="entry name" value="AAA"/>
    <property type="match status" value="2"/>
</dbReference>
<evidence type="ECO:0000256" key="6">
    <source>
        <dbReference type="RuleBase" id="RU003422"/>
    </source>
</evidence>
<dbReference type="PANTHER" id="PTHR45900:SF4">
    <property type="entry name" value="DNA REPAIR PROTEIN RECA HOMOLOG 2, MITOCHONDRIAL"/>
    <property type="match status" value="1"/>
</dbReference>
<dbReference type="EMBL" id="MVGT01000166">
    <property type="protein sequence ID" value="OVA19901.1"/>
    <property type="molecule type" value="Genomic_DNA"/>
</dbReference>
<dbReference type="InterPro" id="IPR020584">
    <property type="entry name" value="DNA_recomb/repair_RecA_CS"/>
</dbReference>
<name>A0A200RB18_MACCD</name>
<keyword evidence="3 6" id="KW-0067">ATP-binding</keyword>
<evidence type="ECO:0000256" key="2">
    <source>
        <dbReference type="ARBA" id="ARBA00022741"/>
    </source>
</evidence>
<dbReference type="InterPro" id="IPR027417">
    <property type="entry name" value="P-loop_NTPase"/>
</dbReference>
<dbReference type="Pfam" id="PF00154">
    <property type="entry name" value="RecA_N"/>
    <property type="match status" value="2"/>
</dbReference>
<comment type="similarity">
    <text evidence="1 6">Belongs to the RecA family.</text>
</comment>
<dbReference type="SUPFAM" id="SSF52540">
    <property type="entry name" value="P-loop containing nucleoside triphosphate hydrolases"/>
    <property type="match status" value="2"/>
</dbReference>
<evidence type="ECO:0000313" key="9">
    <source>
        <dbReference type="EMBL" id="OVA19901.1"/>
    </source>
</evidence>